<organism evidence="2 3">
    <name type="scientific">Rhodococcus opacus M213</name>
    <dbReference type="NCBI Taxonomy" id="1129896"/>
    <lineage>
        <taxon>Bacteria</taxon>
        <taxon>Bacillati</taxon>
        <taxon>Actinomycetota</taxon>
        <taxon>Actinomycetes</taxon>
        <taxon>Mycobacteriales</taxon>
        <taxon>Nocardiaceae</taxon>
        <taxon>Rhodococcus</taxon>
    </lineage>
</organism>
<reference evidence="2 3" key="1">
    <citation type="journal article" date="2013" name="Genome Announc.">
        <title>Draft Genome Sequence of Rhodococcus opacus Strain M213 Shows a Diverse Catabolic Potential.</title>
        <authorList>
            <person name="Pathak A."/>
            <person name="Green S.J."/>
            <person name="Ogram A."/>
            <person name="Chauhan A."/>
        </authorList>
    </citation>
    <scope>NUCLEOTIDE SEQUENCE [LARGE SCALE GENOMIC DNA]</scope>
    <source>
        <strain evidence="2 3">M213</strain>
    </source>
</reference>
<sequence>MTGEHFRHGLPIRRQAQQALADLEPAQMPLLLDALDDTATPVVEHLEPFAWVVPEFEEFRATRTIGPTLAWWSEFHGQSAESLLVHSERYFCFGPEGSAIGAMEEHAMLGMYDAYRCTSGATADRHAYYASEEMTAHILAGSATSAEVSVTPENLPSPSGVAYLARPEGGLVLLWTIQHDTLLSVQFVSASELAEFLGNRGEPRAGAAYRYVNHVYLPIPTAEVELSPPGIGTPPSLHTIDGLAPAGMGTDVPHEALTNNRGWTSAEILEVFVAFTHMCRQQTTQTESTTVSAANSATTPRRNKPTQITHMSYRTQPSTRTTDETPTRRWTEQGHCESSGIPANDAITQAGSRLTCSGISISYDS</sequence>
<feature type="compositionally biased region" description="Basic and acidic residues" evidence="1">
    <location>
        <begin position="321"/>
        <end position="335"/>
    </location>
</feature>
<evidence type="ECO:0000256" key="1">
    <source>
        <dbReference type="SAM" id="MobiDB-lite"/>
    </source>
</evidence>
<proteinExistence type="predicted"/>
<evidence type="ECO:0000313" key="2">
    <source>
        <dbReference type="EMBL" id="EKT78035.1"/>
    </source>
</evidence>
<feature type="compositionally biased region" description="Low complexity" evidence="1">
    <location>
        <begin position="286"/>
        <end position="299"/>
    </location>
</feature>
<dbReference type="EMBL" id="AJYC02000117">
    <property type="protein sequence ID" value="EKT78035.1"/>
    <property type="molecule type" value="Genomic_DNA"/>
</dbReference>
<dbReference type="AlphaFoldDB" id="K8XLX6"/>
<protein>
    <submittedName>
        <fullName evidence="2">Uncharacterized protein</fullName>
    </submittedName>
</protein>
<name>K8XLX6_RHOOP</name>
<comment type="caution">
    <text evidence="2">The sequence shown here is derived from an EMBL/GenBank/DDBJ whole genome shotgun (WGS) entry which is preliminary data.</text>
</comment>
<accession>K8XLX6</accession>
<feature type="compositionally biased region" description="Polar residues" evidence="1">
    <location>
        <begin position="305"/>
        <end position="320"/>
    </location>
</feature>
<feature type="region of interest" description="Disordered" evidence="1">
    <location>
        <begin position="286"/>
        <end position="343"/>
    </location>
</feature>
<dbReference type="Proteomes" id="UP000005951">
    <property type="component" value="Unassembled WGS sequence"/>
</dbReference>
<evidence type="ECO:0000313" key="3">
    <source>
        <dbReference type="Proteomes" id="UP000005951"/>
    </source>
</evidence>
<gene>
    <name evidence="2" type="ORF">WSS_A34507</name>
</gene>